<reference evidence="3" key="1">
    <citation type="journal article" date="2019" name="Int. J. Syst. Evol. Microbiol.">
        <title>The Global Catalogue of Microorganisms (GCM) 10K type strain sequencing project: providing services to taxonomists for standard genome sequencing and annotation.</title>
        <authorList>
            <consortium name="The Broad Institute Genomics Platform"/>
            <consortium name="The Broad Institute Genome Sequencing Center for Infectious Disease"/>
            <person name="Wu L."/>
            <person name="Ma J."/>
        </authorList>
    </citation>
    <scope>NUCLEOTIDE SEQUENCE [LARGE SCALE GENOMIC DNA]</scope>
    <source>
        <strain evidence="3">JCM 13023</strain>
    </source>
</reference>
<organism evidence="2 3">
    <name type="scientific">Prauserella halophila</name>
    <dbReference type="NCBI Taxonomy" id="185641"/>
    <lineage>
        <taxon>Bacteria</taxon>
        <taxon>Bacillati</taxon>
        <taxon>Actinomycetota</taxon>
        <taxon>Actinomycetes</taxon>
        <taxon>Pseudonocardiales</taxon>
        <taxon>Pseudonocardiaceae</taxon>
        <taxon>Prauserella</taxon>
    </lineage>
</organism>
<dbReference type="PANTHER" id="PTHR43802">
    <property type="entry name" value="ENOYL-COA HYDRATASE"/>
    <property type="match status" value="1"/>
</dbReference>
<dbReference type="Proteomes" id="UP001500653">
    <property type="component" value="Unassembled WGS sequence"/>
</dbReference>
<name>A0ABP4H3I9_9PSEU</name>
<dbReference type="Pfam" id="PF00378">
    <property type="entry name" value="ECH_1"/>
    <property type="match status" value="1"/>
</dbReference>
<proteinExistence type="inferred from homology"/>
<evidence type="ECO:0000313" key="3">
    <source>
        <dbReference type="Proteomes" id="UP001500653"/>
    </source>
</evidence>
<dbReference type="InterPro" id="IPR014748">
    <property type="entry name" value="Enoyl-CoA_hydra_C"/>
</dbReference>
<dbReference type="RefSeq" id="WP_253865798.1">
    <property type="nucleotide sequence ID" value="NZ_BAAALN010000016.1"/>
</dbReference>
<keyword evidence="3" id="KW-1185">Reference proteome</keyword>
<protein>
    <submittedName>
        <fullName evidence="2">Enoyl-CoA hydratase/isomerase family protein</fullName>
    </submittedName>
</protein>
<sequence length="263" mass="28337">MSAVLTERTGAVLLITVNAPEKRNALDYEANEALIAAFTEFQADETLRVAVVTGADGAFCSGADLKTFSPRYVGEPAPYFRERFVDGYGFGGITRGLRVTKPIISAINGYAISGGLELALATDIRFCAPDAVFAIHDVNRGMHPCDGGCVRLPHIVGLGNAMEIILSGDRIGAEHALRIGLVNRIIPQADLVAETLRFAEVLATRGPLAQRYMKDVARRSAGLSLNEAVRLEVNSFADLAHSEDRAEGNAAFHERRPARFVGR</sequence>
<dbReference type="SUPFAM" id="SSF52096">
    <property type="entry name" value="ClpP/crotonase"/>
    <property type="match status" value="1"/>
</dbReference>
<evidence type="ECO:0000313" key="2">
    <source>
        <dbReference type="EMBL" id="GAA1248883.1"/>
    </source>
</evidence>
<dbReference type="InterPro" id="IPR029045">
    <property type="entry name" value="ClpP/crotonase-like_dom_sf"/>
</dbReference>
<dbReference type="Gene3D" id="3.90.226.10">
    <property type="entry name" value="2-enoyl-CoA Hydratase, Chain A, domain 1"/>
    <property type="match status" value="1"/>
</dbReference>
<dbReference type="Gene3D" id="1.10.12.10">
    <property type="entry name" value="Lyase 2-enoyl-coa Hydratase, Chain A, domain 2"/>
    <property type="match status" value="1"/>
</dbReference>
<dbReference type="EMBL" id="BAAALN010000016">
    <property type="protein sequence ID" value="GAA1248883.1"/>
    <property type="molecule type" value="Genomic_DNA"/>
</dbReference>
<dbReference type="InterPro" id="IPR001753">
    <property type="entry name" value="Enoyl-CoA_hydra/iso"/>
</dbReference>
<gene>
    <name evidence="2" type="ORF">GCM10009676_39080</name>
</gene>
<dbReference type="PANTHER" id="PTHR43802:SF1">
    <property type="entry name" value="IP11341P-RELATED"/>
    <property type="match status" value="1"/>
</dbReference>
<accession>A0ABP4H3I9</accession>
<comment type="similarity">
    <text evidence="1">Belongs to the enoyl-CoA hydratase/isomerase family.</text>
</comment>
<comment type="caution">
    <text evidence="2">The sequence shown here is derived from an EMBL/GenBank/DDBJ whole genome shotgun (WGS) entry which is preliminary data.</text>
</comment>
<dbReference type="CDD" id="cd06558">
    <property type="entry name" value="crotonase-like"/>
    <property type="match status" value="1"/>
</dbReference>
<evidence type="ECO:0000256" key="1">
    <source>
        <dbReference type="ARBA" id="ARBA00005254"/>
    </source>
</evidence>